<dbReference type="InterPro" id="IPR029058">
    <property type="entry name" value="AB_hydrolase_fold"/>
</dbReference>
<name>A0AA97J3C3_EUBMA</name>
<dbReference type="AlphaFoldDB" id="A0AA97J3C3"/>
<dbReference type="RefSeq" id="XP_054830457.1">
    <property type="nucleotide sequence ID" value="XM_054974482.1"/>
</dbReference>
<feature type="chain" id="PRO_5041706568" evidence="1">
    <location>
        <begin position="19"/>
        <end position="486"/>
    </location>
</feature>
<organism evidence="2 3">
    <name type="scientific">Eublepharis macularius</name>
    <name type="common">Leopard gecko</name>
    <name type="synonym">Cyrtodactylus macularius</name>
    <dbReference type="NCBI Taxonomy" id="481883"/>
    <lineage>
        <taxon>Eukaryota</taxon>
        <taxon>Metazoa</taxon>
        <taxon>Chordata</taxon>
        <taxon>Craniata</taxon>
        <taxon>Vertebrata</taxon>
        <taxon>Euteleostomi</taxon>
        <taxon>Lepidosauria</taxon>
        <taxon>Squamata</taxon>
        <taxon>Bifurcata</taxon>
        <taxon>Gekkota</taxon>
        <taxon>Eublepharidae</taxon>
        <taxon>Eublepharinae</taxon>
        <taxon>Eublepharis</taxon>
    </lineage>
</organism>
<protein>
    <submittedName>
        <fullName evidence="3">Autocrine proliferation repressor protein A-like</fullName>
    </submittedName>
</protein>
<dbReference type="PANTHER" id="PTHR31497:SF0">
    <property type="entry name" value="AUTOCRINE PROLIFERATION REPRESSOR PROTEIN A"/>
    <property type="match status" value="1"/>
</dbReference>
<dbReference type="Proteomes" id="UP001190640">
    <property type="component" value="Chromosome 3"/>
</dbReference>
<evidence type="ECO:0000313" key="2">
    <source>
        <dbReference type="Proteomes" id="UP001190640"/>
    </source>
</evidence>
<sequence length="486" mass="56053">MRPLALFLFVACLPAVWQMEQKALDEFVNLLDPHYSYTVLEKKTFNFLYDFTVITINMTSQKWLDESEVDKPVWSHNLTIYVPKTRKVEKSCLLFIRPDKKDESTSPDPFHFKDFGALVLSTKSVVAELRPVPDQPLTFYNHPLGHKNSRGYDIMAYSWWRFLNDMTAPPHWLVQFPMVKATIRAIDTITAYVKEEYYRDITKFTLAGISMAGWASWLTAAVDKRVEAIIPIAMDLLNINENLHHQYRAYCGWSYMLRSFYEMNITQELDSPRFSLLASHVDPLAYNERYTNVAKYIIDLSGDEIFQPDNSHYYFSQLEGKKYLRILPNYDQSFSGNDTFMRNISPFYVRMVQKKYPLPNISWNTSTTNTGGIITLRTYNVHRVYAWYADTVGGTRRDFRTKIAAGSSTQNNPVKWTKTSPLKGVKDVYKAEFQNPAKGWRAFFIEAVYTGGVVKAPFTATSELLIIPDTFPCPDCDGDGCRGTLV</sequence>
<dbReference type="PIRSF" id="PIRSF014728">
    <property type="entry name" value="PqaA"/>
    <property type="match status" value="1"/>
</dbReference>
<dbReference type="InterPro" id="IPR009199">
    <property type="entry name" value="PhoPQ-act_pathogen-rel_PqaA"/>
</dbReference>
<gene>
    <name evidence="3" type="primary">LOC129326328</name>
</gene>
<feature type="signal peptide" evidence="1">
    <location>
        <begin position="1"/>
        <end position="18"/>
    </location>
</feature>
<keyword evidence="1" id="KW-0732">Signal</keyword>
<reference evidence="3" key="1">
    <citation type="submission" date="2025-08" db="UniProtKB">
        <authorList>
            <consortium name="RefSeq"/>
        </authorList>
    </citation>
    <scope>IDENTIFICATION</scope>
    <source>
        <tissue evidence="3">Blood</tissue>
    </source>
</reference>
<dbReference type="KEGG" id="emc:129326328"/>
<evidence type="ECO:0000256" key="1">
    <source>
        <dbReference type="SAM" id="SignalP"/>
    </source>
</evidence>
<proteinExistence type="predicted"/>
<dbReference type="Gene3D" id="3.40.50.1820">
    <property type="entry name" value="alpha/beta hydrolase"/>
    <property type="match status" value="1"/>
</dbReference>
<dbReference type="PANTHER" id="PTHR31497">
    <property type="entry name" value="AUTOCRINE PROLIFERATION REPRESSOR PROTEIN A"/>
    <property type="match status" value="1"/>
</dbReference>
<dbReference type="Pfam" id="PF10142">
    <property type="entry name" value="PhoPQ_related"/>
    <property type="match status" value="1"/>
</dbReference>
<accession>A0AA97J3C3</accession>
<keyword evidence="2" id="KW-1185">Reference proteome</keyword>
<dbReference type="GeneID" id="129326328"/>
<dbReference type="SUPFAM" id="SSF53474">
    <property type="entry name" value="alpha/beta-Hydrolases"/>
    <property type="match status" value="1"/>
</dbReference>
<evidence type="ECO:0000313" key="3">
    <source>
        <dbReference type="RefSeq" id="XP_054830457.1"/>
    </source>
</evidence>